<name>A0A2M4C817_9DIPT</name>
<reference evidence="1" key="1">
    <citation type="submission" date="2018-01" db="EMBL/GenBank/DDBJ databases">
        <title>An insight into the sialome of Amazonian anophelines.</title>
        <authorList>
            <person name="Ribeiro J.M."/>
            <person name="Scarpassa V."/>
            <person name="Calvo E."/>
        </authorList>
    </citation>
    <scope>NUCLEOTIDE SEQUENCE</scope>
    <source>
        <tissue evidence="1">Salivary glands</tissue>
    </source>
</reference>
<dbReference type="AlphaFoldDB" id="A0A2M4C817"/>
<accession>A0A2M4C817</accession>
<proteinExistence type="predicted"/>
<organism evidence="1">
    <name type="scientific">Anopheles marajoara</name>
    <dbReference type="NCBI Taxonomy" id="58244"/>
    <lineage>
        <taxon>Eukaryota</taxon>
        <taxon>Metazoa</taxon>
        <taxon>Ecdysozoa</taxon>
        <taxon>Arthropoda</taxon>
        <taxon>Hexapoda</taxon>
        <taxon>Insecta</taxon>
        <taxon>Pterygota</taxon>
        <taxon>Neoptera</taxon>
        <taxon>Endopterygota</taxon>
        <taxon>Diptera</taxon>
        <taxon>Nematocera</taxon>
        <taxon>Culicoidea</taxon>
        <taxon>Culicidae</taxon>
        <taxon>Anophelinae</taxon>
        <taxon>Anopheles</taxon>
    </lineage>
</organism>
<protein>
    <submittedName>
        <fullName evidence="1">Putative secreted protein</fullName>
    </submittedName>
</protein>
<sequence>MRRCRCRSDRWLLLCCCCCCARIFGLGRWLDRFHRHLLVDRRSLSSHQPTHRLALHPPAHLTLRIHYGFRCNIDVSADQCQIVALRSFSSNGFTGGIGGNVELHLQGGRTIIHPRAR</sequence>
<dbReference type="EMBL" id="GGFJ01012140">
    <property type="protein sequence ID" value="MBW61281.1"/>
    <property type="molecule type" value="Transcribed_RNA"/>
</dbReference>
<evidence type="ECO:0000313" key="1">
    <source>
        <dbReference type="EMBL" id="MBW61281.1"/>
    </source>
</evidence>